<accession>A0A0E0HM88</accession>
<dbReference type="EnsemblPlants" id="ONIVA06G07350.1">
    <property type="protein sequence ID" value="ONIVA06G07350.1"/>
    <property type="gene ID" value="ONIVA06G07350"/>
</dbReference>
<dbReference type="Gramene" id="ONIVA06G07350.1">
    <property type="protein sequence ID" value="ONIVA06G07350.1"/>
    <property type="gene ID" value="ONIVA06G07350"/>
</dbReference>
<organism evidence="2">
    <name type="scientific">Oryza nivara</name>
    <name type="common">Indian wild rice</name>
    <name type="synonym">Oryza sativa f. spontanea</name>
    <dbReference type="NCBI Taxonomy" id="4536"/>
    <lineage>
        <taxon>Eukaryota</taxon>
        <taxon>Viridiplantae</taxon>
        <taxon>Streptophyta</taxon>
        <taxon>Embryophyta</taxon>
        <taxon>Tracheophyta</taxon>
        <taxon>Spermatophyta</taxon>
        <taxon>Magnoliopsida</taxon>
        <taxon>Liliopsida</taxon>
        <taxon>Poales</taxon>
        <taxon>Poaceae</taxon>
        <taxon>BOP clade</taxon>
        <taxon>Oryzoideae</taxon>
        <taxon>Oryzeae</taxon>
        <taxon>Oryzinae</taxon>
        <taxon>Oryza</taxon>
    </lineage>
</organism>
<dbReference type="HOGENOM" id="CLU_176556_0_0_1"/>
<sequence length="106" mass="10704">MASLPEVAIVALCVAEGCARLLKPILDFLANGMGPRSAAADAAIVVALLALVFAYLVCVFLVYLSVTTPSAVAAAVKLFLVTAFTLVFARPAIASVVVVVAGGGLQ</sequence>
<dbReference type="Proteomes" id="UP000006591">
    <property type="component" value="Chromosome 6"/>
</dbReference>
<evidence type="ECO:0000313" key="2">
    <source>
        <dbReference type="EnsemblPlants" id="ONIVA06G07350.1"/>
    </source>
</evidence>
<name>A0A0E0HM88_ORYNI</name>
<reference evidence="2" key="2">
    <citation type="submission" date="2018-04" db="EMBL/GenBank/DDBJ databases">
        <title>OnivRS2 (Oryza nivara Reference Sequence Version 2).</title>
        <authorList>
            <person name="Zhang J."/>
            <person name="Kudrna D."/>
            <person name="Lee S."/>
            <person name="Talag J."/>
            <person name="Rajasekar S."/>
            <person name="Welchert J."/>
            <person name="Hsing Y.-I."/>
            <person name="Wing R.A."/>
        </authorList>
    </citation>
    <scope>NUCLEOTIDE SEQUENCE [LARGE SCALE GENOMIC DNA]</scope>
    <source>
        <strain evidence="2">SL10</strain>
    </source>
</reference>
<dbReference type="AlphaFoldDB" id="A0A0E0HM88"/>
<keyword evidence="3" id="KW-1185">Reference proteome</keyword>
<dbReference type="OMA" id="FAYLVCV"/>
<reference evidence="2" key="1">
    <citation type="submission" date="2015-04" db="UniProtKB">
        <authorList>
            <consortium name="EnsemblPlants"/>
        </authorList>
    </citation>
    <scope>IDENTIFICATION</scope>
    <source>
        <strain evidence="2">SL10</strain>
    </source>
</reference>
<evidence type="ECO:0000313" key="3">
    <source>
        <dbReference type="Proteomes" id="UP000006591"/>
    </source>
</evidence>
<keyword evidence="1" id="KW-0812">Transmembrane</keyword>
<feature type="transmembrane region" description="Helical" evidence="1">
    <location>
        <begin position="43"/>
        <end position="66"/>
    </location>
</feature>
<feature type="transmembrane region" description="Helical" evidence="1">
    <location>
        <begin position="78"/>
        <end position="101"/>
    </location>
</feature>
<evidence type="ECO:0000256" key="1">
    <source>
        <dbReference type="SAM" id="Phobius"/>
    </source>
</evidence>
<keyword evidence="1" id="KW-0472">Membrane</keyword>
<proteinExistence type="predicted"/>
<protein>
    <submittedName>
        <fullName evidence="2">Uncharacterized protein</fullName>
    </submittedName>
</protein>
<keyword evidence="1" id="KW-1133">Transmembrane helix</keyword>